<dbReference type="PANTHER" id="PTHR11014">
    <property type="entry name" value="PEPTIDASE M20 FAMILY MEMBER"/>
    <property type="match status" value="1"/>
</dbReference>
<feature type="binding site" evidence="2">
    <location>
        <position position="146"/>
    </location>
    <ligand>
        <name>Mn(2+)</name>
        <dbReference type="ChEBI" id="CHEBI:29035"/>
        <label>2</label>
    </ligand>
</feature>
<sequence>METINIRQAQLDLKELFERAEPSFGEYRTSEYIKERLNAMGLTDWKTCNTGIFGTIDAGKEKTVGIRADMDALPANTEKTEYMHLCGHHANMTTILGVLENITKNRDKLKYNVRYIFQPAEEVIGGAVTMIEAGCMEGVDEVFATHTTPDVALGSVALIAGGCMAGSNHFEVRIKGKSTHAAMPSSGTDTVTAACEYVMSMQTAITRLKNPVDPGLISFGMINGGTAANILPETVVLQGTFRHFDPVVKEVIHNAMQTRLKAIEEFYGVTGELIIHDGTPPVICDKDLVAKLINLSNAKDITVSRYDRKSMGGEDFAFMTELAKGAFIWQGVSTGGYQPPLHNKDYRVPDEAVYPGIKLLTAYLTD</sequence>
<dbReference type="InterPro" id="IPR011650">
    <property type="entry name" value="Peptidase_M20_dimer"/>
</dbReference>
<dbReference type="AlphaFoldDB" id="A0A4R1K6G6"/>
<evidence type="ECO:0000259" key="3">
    <source>
        <dbReference type="Pfam" id="PF07687"/>
    </source>
</evidence>
<dbReference type="Gene3D" id="3.30.70.360">
    <property type="match status" value="1"/>
</dbReference>
<dbReference type="Gene3D" id="3.40.630.10">
    <property type="entry name" value="Zn peptidases"/>
    <property type="match status" value="1"/>
</dbReference>
<gene>
    <name evidence="4" type="ORF">C8D98_1992</name>
</gene>
<evidence type="ECO:0000256" key="2">
    <source>
        <dbReference type="PIRSR" id="PIRSR005962-1"/>
    </source>
</evidence>
<evidence type="ECO:0000313" key="4">
    <source>
        <dbReference type="EMBL" id="TCK59825.1"/>
    </source>
</evidence>
<dbReference type="InterPro" id="IPR002933">
    <property type="entry name" value="Peptidase_M20"/>
</dbReference>
<reference evidence="4 5" key="1">
    <citation type="submission" date="2019-03" db="EMBL/GenBank/DDBJ databases">
        <title>Genomic Encyclopedia of Type Strains, Phase IV (KMG-IV): sequencing the most valuable type-strain genomes for metagenomic binning, comparative biology and taxonomic classification.</title>
        <authorList>
            <person name="Goeker M."/>
        </authorList>
    </citation>
    <scope>NUCLEOTIDE SEQUENCE [LARGE SCALE GENOMIC DNA]</scope>
    <source>
        <strain evidence="4 5">DSM 24984</strain>
    </source>
</reference>
<comment type="cofactor">
    <cofactor evidence="2">
        <name>Mn(2+)</name>
        <dbReference type="ChEBI" id="CHEBI:29035"/>
    </cofactor>
    <text evidence="2">The Mn(2+) ion enhances activity.</text>
</comment>
<dbReference type="CDD" id="cd03886">
    <property type="entry name" value="M20_Acy1"/>
    <property type="match status" value="1"/>
</dbReference>
<feature type="domain" description="Peptidase M20 dimerisation" evidence="3">
    <location>
        <begin position="166"/>
        <end position="263"/>
    </location>
</feature>
<keyword evidence="1 4" id="KW-0378">Hydrolase</keyword>
<dbReference type="EMBL" id="SMGG01000005">
    <property type="protein sequence ID" value="TCK59825.1"/>
    <property type="molecule type" value="Genomic_DNA"/>
</dbReference>
<evidence type="ECO:0000313" key="5">
    <source>
        <dbReference type="Proteomes" id="UP000294614"/>
    </source>
</evidence>
<name>A0A4R1K6G6_9BACT</name>
<feature type="binding site" evidence="2">
    <location>
        <position position="122"/>
    </location>
    <ligand>
        <name>Mn(2+)</name>
        <dbReference type="ChEBI" id="CHEBI:29035"/>
        <label>2</label>
    </ligand>
</feature>
<proteinExistence type="predicted"/>
<protein>
    <submittedName>
        <fullName evidence="4">Hippurate hydrolase</fullName>
    </submittedName>
</protein>
<dbReference type="Proteomes" id="UP000294614">
    <property type="component" value="Unassembled WGS sequence"/>
</dbReference>
<keyword evidence="2" id="KW-0479">Metal-binding</keyword>
<feature type="binding site" evidence="2">
    <location>
        <position position="342"/>
    </location>
    <ligand>
        <name>Mn(2+)</name>
        <dbReference type="ChEBI" id="CHEBI:29035"/>
        <label>2</label>
    </ligand>
</feature>
<dbReference type="RefSeq" id="WP_165871277.1">
    <property type="nucleotide sequence ID" value="NZ_SMGG01000005.1"/>
</dbReference>
<dbReference type="Pfam" id="PF07687">
    <property type="entry name" value="M20_dimer"/>
    <property type="match status" value="1"/>
</dbReference>
<keyword evidence="5" id="KW-1185">Reference proteome</keyword>
<dbReference type="InterPro" id="IPR036264">
    <property type="entry name" value="Bact_exopeptidase_dim_dom"/>
</dbReference>
<dbReference type="NCBIfam" id="TIGR01891">
    <property type="entry name" value="amidohydrolases"/>
    <property type="match status" value="1"/>
</dbReference>
<dbReference type="GO" id="GO:0046872">
    <property type="term" value="F:metal ion binding"/>
    <property type="evidence" value="ECO:0007669"/>
    <property type="project" value="UniProtKB-KW"/>
</dbReference>
<dbReference type="InterPro" id="IPR017439">
    <property type="entry name" value="Amidohydrolase"/>
</dbReference>
<comment type="caution">
    <text evidence="4">The sequence shown here is derived from an EMBL/GenBank/DDBJ whole genome shotgun (WGS) entry which is preliminary data.</text>
</comment>
<dbReference type="SUPFAM" id="SSF53187">
    <property type="entry name" value="Zn-dependent exopeptidases"/>
    <property type="match status" value="1"/>
</dbReference>
<accession>A0A4R1K6G6</accession>
<dbReference type="SUPFAM" id="SSF55031">
    <property type="entry name" value="Bacterial exopeptidase dimerisation domain"/>
    <property type="match status" value="1"/>
</dbReference>
<feature type="binding site" evidence="2">
    <location>
        <position position="86"/>
    </location>
    <ligand>
        <name>Mn(2+)</name>
        <dbReference type="ChEBI" id="CHEBI:29035"/>
        <label>2</label>
    </ligand>
</feature>
<dbReference type="PIRSF" id="PIRSF005962">
    <property type="entry name" value="Pept_M20D_amidohydro"/>
    <property type="match status" value="1"/>
</dbReference>
<evidence type="ECO:0000256" key="1">
    <source>
        <dbReference type="ARBA" id="ARBA00022801"/>
    </source>
</evidence>
<organism evidence="4 5">
    <name type="scientific">Seleniivibrio woodruffii</name>
    <dbReference type="NCBI Taxonomy" id="1078050"/>
    <lineage>
        <taxon>Bacteria</taxon>
        <taxon>Pseudomonadati</taxon>
        <taxon>Deferribacterota</taxon>
        <taxon>Deferribacteres</taxon>
        <taxon>Deferribacterales</taxon>
        <taxon>Geovibrionaceae</taxon>
        <taxon>Seleniivibrio</taxon>
    </lineage>
</organism>
<dbReference type="GO" id="GO:0050118">
    <property type="term" value="F:N-acetyldiaminopimelate deacetylase activity"/>
    <property type="evidence" value="ECO:0007669"/>
    <property type="project" value="UniProtKB-ARBA"/>
</dbReference>
<dbReference type="PANTHER" id="PTHR11014:SF63">
    <property type="entry name" value="METALLOPEPTIDASE, PUTATIVE (AFU_ORTHOLOGUE AFUA_6G09600)-RELATED"/>
    <property type="match status" value="1"/>
</dbReference>
<feature type="binding site" evidence="2">
    <location>
        <position position="88"/>
    </location>
    <ligand>
        <name>Mn(2+)</name>
        <dbReference type="ChEBI" id="CHEBI:29035"/>
        <label>2</label>
    </ligand>
</feature>
<keyword evidence="2" id="KW-0464">Manganese</keyword>
<dbReference type="GO" id="GO:0019877">
    <property type="term" value="P:diaminopimelate biosynthetic process"/>
    <property type="evidence" value="ECO:0007669"/>
    <property type="project" value="UniProtKB-ARBA"/>
</dbReference>
<dbReference type="Pfam" id="PF01546">
    <property type="entry name" value="Peptidase_M20"/>
    <property type="match status" value="1"/>
</dbReference>
<dbReference type="FunFam" id="3.30.70.360:FF:000001">
    <property type="entry name" value="N-acetyldiaminopimelate deacetylase"/>
    <property type="match status" value="1"/>
</dbReference>